<evidence type="ECO:0000256" key="1">
    <source>
        <dbReference type="SAM" id="MobiDB-lite"/>
    </source>
</evidence>
<dbReference type="Pfam" id="PF01370">
    <property type="entry name" value="Epimerase"/>
    <property type="match status" value="1"/>
</dbReference>
<dbReference type="PANTHER" id="PTHR43245:SF52">
    <property type="entry name" value="NAD-DEPENDENT EPIMERASE_DEHYDRATASE"/>
    <property type="match status" value="1"/>
</dbReference>
<accession>A0A6J4HV33</accession>
<evidence type="ECO:0000313" key="3">
    <source>
        <dbReference type="EMBL" id="CAA9233718.1"/>
    </source>
</evidence>
<dbReference type="InterPro" id="IPR050177">
    <property type="entry name" value="Lipid_A_modif_metabolic_enz"/>
</dbReference>
<dbReference type="AlphaFoldDB" id="A0A6J4HV33"/>
<dbReference type="InterPro" id="IPR036291">
    <property type="entry name" value="NAD(P)-bd_dom_sf"/>
</dbReference>
<evidence type="ECO:0000259" key="2">
    <source>
        <dbReference type="Pfam" id="PF01370"/>
    </source>
</evidence>
<feature type="region of interest" description="Disordered" evidence="1">
    <location>
        <begin position="1"/>
        <end position="25"/>
    </location>
</feature>
<feature type="domain" description="NAD-dependent epimerase/dehydratase" evidence="2">
    <location>
        <begin position="32"/>
        <end position="273"/>
    </location>
</feature>
<dbReference type="InterPro" id="IPR001509">
    <property type="entry name" value="Epimerase_deHydtase"/>
</dbReference>
<dbReference type="SUPFAM" id="SSF51735">
    <property type="entry name" value="NAD(P)-binding Rossmann-fold domains"/>
    <property type="match status" value="1"/>
</dbReference>
<dbReference type="Gene3D" id="3.40.50.720">
    <property type="entry name" value="NAD(P)-binding Rossmann-like Domain"/>
    <property type="match status" value="1"/>
</dbReference>
<gene>
    <name evidence="3" type="ORF">AVDCRST_MAG52-1292</name>
</gene>
<dbReference type="PANTHER" id="PTHR43245">
    <property type="entry name" value="BIFUNCTIONAL POLYMYXIN RESISTANCE PROTEIN ARNA"/>
    <property type="match status" value="1"/>
</dbReference>
<sequence>MSPTKRRGAGALGSGPRGLDEPAGDAQRPLTVAVTGPTGTFGSGLVPLLQDDDRIGRVIGIARRPFDPAERGWTKMEYRQGDVRDPEALRTAFDGADVVVHLAFMITGNASRETTRSINVDGTLNVFGAAATVGADRFVYASSVAAYGFHADNPERIDEEWPTRPAARLFYAQEKAELEELLADQARRHPEIALFLLRPPVVLGPHAVGGKDVLPGPLAPLGRMLFRRPRRLPVPVPLFVPELPMQFIHEEDVGRALVQCILGAGPPGAYNIAGDGILTAADVAREFGALPIPLPAAPALAAARALSRLPFLPPVAEWVEAASRPAIMDTTKARDKLGWKPRYSGLEALRDTLADRRAT</sequence>
<reference evidence="3" key="1">
    <citation type="submission" date="2020-02" db="EMBL/GenBank/DDBJ databases">
        <authorList>
            <person name="Meier V. D."/>
        </authorList>
    </citation>
    <scope>NUCLEOTIDE SEQUENCE</scope>
    <source>
        <strain evidence="3">AVDCRST_MAG52</strain>
    </source>
</reference>
<proteinExistence type="predicted"/>
<protein>
    <submittedName>
        <fullName evidence="3">NAD-dependent epimerase/dehydratase</fullName>
    </submittedName>
</protein>
<organism evidence="3">
    <name type="scientific">uncultured Blastococcus sp</name>
    <dbReference type="NCBI Taxonomy" id="217144"/>
    <lineage>
        <taxon>Bacteria</taxon>
        <taxon>Bacillati</taxon>
        <taxon>Actinomycetota</taxon>
        <taxon>Actinomycetes</taxon>
        <taxon>Geodermatophilales</taxon>
        <taxon>Geodermatophilaceae</taxon>
        <taxon>Blastococcus</taxon>
        <taxon>environmental samples</taxon>
    </lineage>
</organism>
<name>A0A6J4HV33_9ACTN</name>
<dbReference type="EMBL" id="CADCTN010000079">
    <property type="protein sequence ID" value="CAA9233718.1"/>
    <property type="molecule type" value="Genomic_DNA"/>
</dbReference>